<dbReference type="InterPro" id="IPR004045">
    <property type="entry name" value="Glutathione_S-Trfase_N"/>
</dbReference>
<dbReference type="RefSeq" id="WP_264602821.1">
    <property type="nucleotide sequence ID" value="NZ_JAOQNS010000011.1"/>
</dbReference>
<dbReference type="EC" id="2.5.1.18" evidence="3"/>
<feature type="domain" description="GST C-terminal" evidence="2">
    <location>
        <begin position="85"/>
        <end position="205"/>
    </location>
</feature>
<feature type="domain" description="GST N-terminal" evidence="1">
    <location>
        <begin position="1"/>
        <end position="80"/>
    </location>
</feature>
<dbReference type="PROSITE" id="PS50404">
    <property type="entry name" value="GST_NTER"/>
    <property type="match status" value="1"/>
</dbReference>
<evidence type="ECO:0000259" key="1">
    <source>
        <dbReference type="PROSITE" id="PS50404"/>
    </source>
</evidence>
<dbReference type="SUPFAM" id="SSF47616">
    <property type="entry name" value="GST C-terminal domain-like"/>
    <property type="match status" value="1"/>
</dbReference>
<dbReference type="Gene3D" id="1.20.1050.10">
    <property type="match status" value="1"/>
</dbReference>
<comment type="caution">
    <text evidence="3">The sequence shown here is derived from an EMBL/GenBank/DDBJ whole genome shotgun (WGS) entry which is preliminary data.</text>
</comment>
<sequence length="205" mass="23022">MKIWGRENSTNVRKVLWCAEEVGLDYEHIPAGGAFGIVGSPEYRALNPNGLVPCLEDDGLVLWESNAIVRYLARRYGEPPFAPADPRQWAAADKWMDWTSLSFAVPFRDLFWNLVRCSAEDRDSAAMERGGEQCAQLMGMADAALEEHPWFSGEDFGIGDIPLGCIAYAWFSMPIDRPGLSRLEGWYVRLSDRPAYQKAVMTPLT</sequence>
<organism evidence="3 4">
    <name type="scientific">Rhodobium gokarnense</name>
    <dbReference type="NCBI Taxonomy" id="364296"/>
    <lineage>
        <taxon>Bacteria</taxon>
        <taxon>Pseudomonadati</taxon>
        <taxon>Pseudomonadota</taxon>
        <taxon>Alphaproteobacteria</taxon>
        <taxon>Hyphomicrobiales</taxon>
        <taxon>Rhodobiaceae</taxon>
        <taxon>Rhodobium</taxon>
    </lineage>
</organism>
<keyword evidence="4" id="KW-1185">Reference proteome</keyword>
<dbReference type="SFLD" id="SFLDG01150">
    <property type="entry name" value="Main.1:_Beta-like"/>
    <property type="match status" value="1"/>
</dbReference>
<dbReference type="InterPro" id="IPR036282">
    <property type="entry name" value="Glutathione-S-Trfase_C_sf"/>
</dbReference>
<proteinExistence type="predicted"/>
<keyword evidence="3" id="KW-0808">Transferase</keyword>
<dbReference type="Proteomes" id="UP001209755">
    <property type="component" value="Unassembled WGS sequence"/>
</dbReference>
<dbReference type="SFLD" id="SFLDS00019">
    <property type="entry name" value="Glutathione_Transferase_(cytos"/>
    <property type="match status" value="1"/>
</dbReference>
<evidence type="ECO:0000259" key="2">
    <source>
        <dbReference type="PROSITE" id="PS50405"/>
    </source>
</evidence>
<reference evidence="4" key="1">
    <citation type="submission" date="2023-07" db="EMBL/GenBank/DDBJ databases">
        <title>Genome sequencing of Purple Non-Sulfur Bacteria from various extreme environments.</title>
        <authorList>
            <person name="Mayer M."/>
        </authorList>
    </citation>
    <scope>NUCLEOTIDE SEQUENCE [LARGE SCALE GENOMIC DNA]</scope>
    <source>
        <strain evidence="4">DSM 17935</strain>
    </source>
</reference>
<dbReference type="InterPro" id="IPR010987">
    <property type="entry name" value="Glutathione-S-Trfase_C-like"/>
</dbReference>
<gene>
    <name evidence="3" type="ORF">M2319_003586</name>
</gene>
<dbReference type="SFLD" id="SFLDG00358">
    <property type="entry name" value="Main_(cytGST)"/>
    <property type="match status" value="1"/>
</dbReference>
<evidence type="ECO:0000313" key="3">
    <source>
        <dbReference type="EMBL" id="MCW2309235.1"/>
    </source>
</evidence>
<dbReference type="InterPro" id="IPR040079">
    <property type="entry name" value="Glutathione_S-Trfase"/>
</dbReference>
<dbReference type="CDD" id="cd03047">
    <property type="entry name" value="GST_N_2"/>
    <property type="match status" value="1"/>
</dbReference>
<dbReference type="PANTHER" id="PTHR44051">
    <property type="entry name" value="GLUTATHIONE S-TRANSFERASE-RELATED"/>
    <property type="match status" value="1"/>
</dbReference>
<dbReference type="SUPFAM" id="SSF52833">
    <property type="entry name" value="Thioredoxin-like"/>
    <property type="match status" value="1"/>
</dbReference>
<dbReference type="EMBL" id="JAOQNS010000011">
    <property type="protein sequence ID" value="MCW2309235.1"/>
    <property type="molecule type" value="Genomic_DNA"/>
</dbReference>
<dbReference type="Pfam" id="PF13417">
    <property type="entry name" value="GST_N_3"/>
    <property type="match status" value="1"/>
</dbReference>
<dbReference type="CDD" id="cd03180">
    <property type="entry name" value="GST_C_2"/>
    <property type="match status" value="1"/>
</dbReference>
<dbReference type="PANTHER" id="PTHR44051:SF19">
    <property type="entry name" value="DISULFIDE-BOND OXIDOREDUCTASE YFCG"/>
    <property type="match status" value="1"/>
</dbReference>
<dbReference type="PROSITE" id="PS50405">
    <property type="entry name" value="GST_CTER"/>
    <property type="match status" value="1"/>
</dbReference>
<protein>
    <submittedName>
        <fullName evidence="3">Glutathione S-transferase</fullName>
        <ecNumber evidence="3">2.5.1.18</ecNumber>
    </submittedName>
</protein>
<dbReference type="GO" id="GO:0004364">
    <property type="term" value="F:glutathione transferase activity"/>
    <property type="evidence" value="ECO:0007669"/>
    <property type="project" value="UniProtKB-EC"/>
</dbReference>
<evidence type="ECO:0000313" key="4">
    <source>
        <dbReference type="Proteomes" id="UP001209755"/>
    </source>
</evidence>
<name>A0ABT3HFR2_9HYPH</name>
<accession>A0ABT3HFR2</accession>
<dbReference type="InterPro" id="IPR036249">
    <property type="entry name" value="Thioredoxin-like_sf"/>
</dbReference>
<dbReference type="Gene3D" id="3.40.30.10">
    <property type="entry name" value="Glutaredoxin"/>
    <property type="match status" value="1"/>
</dbReference>